<evidence type="ECO:0000313" key="5">
    <source>
        <dbReference type="Proteomes" id="UP000799767"/>
    </source>
</evidence>
<dbReference type="CDD" id="cd04657">
    <property type="entry name" value="Piwi_ago-like"/>
    <property type="match status" value="1"/>
</dbReference>
<dbReference type="AlphaFoldDB" id="A0A6A6PHK3"/>
<dbReference type="OrthoDB" id="10252740at2759"/>
<dbReference type="Pfam" id="PF16488">
    <property type="entry name" value="ArgoL2"/>
    <property type="match status" value="1"/>
</dbReference>
<reference evidence="4" key="1">
    <citation type="journal article" date="2020" name="Stud. Mycol.">
        <title>101 Dothideomycetes genomes: a test case for predicting lifestyles and emergence of pathogens.</title>
        <authorList>
            <person name="Haridas S."/>
            <person name="Albert R."/>
            <person name="Binder M."/>
            <person name="Bloem J."/>
            <person name="Labutti K."/>
            <person name="Salamov A."/>
            <person name="Andreopoulos B."/>
            <person name="Baker S."/>
            <person name="Barry K."/>
            <person name="Bills G."/>
            <person name="Bluhm B."/>
            <person name="Cannon C."/>
            <person name="Castanera R."/>
            <person name="Culley D."/>
            <person name="Daum C."/>
            <person name="Ezra D."/>
            <person name="Gonzalez J."/>
            <person name="Henrissat B."/>
            <person name="Kuo A."/>
            <person name="Liang C."/>
            <person name="Lipzen A."/>
            <person name="Lutzoni F."/>
            <person name="Magnuson J."/>
            <person name="Mondo S."/>
            <person name="Nolan M."/>
            <person name="Ohm R."/>
            <person name="Pangilinan J."/>
            <person name="Park H.-J."/>
            <person name="Ramirez L."/>
            <person name="Alfaro M."/>
            <person name="Sun H."/>
            <person name="Tritt A."/>
            <person name="Yoshinaga Y."/>
            <person name="Zwiers L.-H."/>
            <person name="Turgeon B."/>
            <person name="Goodwin S."/>
            <person name="Spatafora J."/>
            <person name="Crous P."/>
            <person name="Grigoriev I."/>
        </authorList>
    </citation>
    <scope>NUCLEOTIDE SEQUENCE</scope>
    <source>
        <strain evidence="4">CBS 113389</strain>
    </source>
</reference>
<evidence type="ECO:0000313" key="4">
    <source>
        <dbReference type="EMBL" id="KAF2479221.1"/>
    </source>
</evidence>
<dbReference type="GeneID" id="54479469"/>
<organism evidence="4 5">
    <name type="scientific">Neohortaea acidophila</name>
    <dbReference type="NCBI Taxonomy" id="245834"/>
    <lineage>
        <taxon>Eukaryota</taxon>
        <taxon>Fungi</taxon>
        <taxon>Dikarya</taxon>
        <taxon>Ascomycota</taxon>
        <taxon>Pezizomycotina</taxon>
        <taxon>Dothideomycetes</taxon>
        <taxon>Dothideomycetidae</taxon>
        <taxon>Mycosphaerellales</taxon>
        <taxon>Teratosphaeriaceae</taxon>
        <taxon>Neohortaea</taxon>
    </lineage>
</organism>
<feature type="compositionally biased region" description="Gly residues" evidence="1">
    <location>
        <begin position="59"/>
        <end position="81"/>
    </location>
</feature>
<keyword evidence="5" id="KW-1185">Reference proteome</keyword>
<protein>
    <submittedName>
        <fullName evidence="4">Piwi domain-containing protein</fullName>
    </submittedName>
</protein>
<dbReference type="RefSeq" id="XP_033585791.1">
    <property type="nucleotide sequence ID" value="XM_033738467.1"/>
</dbReference>
<feature type="domain" description="PAZ" evidence="2">
    <location>
        <begin position="365"/>
        <end position="491"/>
    </location>
</feature>
<dbReference type="InterPro" id="IPR014811">
    <property type="entry name" value="ArgoL1"/>
</dbReference>
<dbReference type="SMART" id="SM00950">
    <property type="entry name" value="Piwi"/>
    <property type="match status" value="1"/>
</dbReference>
<dbReference type="CDD" id="cd02846">
    <property type="entry name" value="PAZ_argonaute_like"/>
    <property type="match status" value="1"/>
</dbReference>
<evidence type="ECO:0000259" key="3">
    <source>
        <dbReference type="PROSITE" id="PS50822"/>
    </source>
</evidence>
<dbReference type="Proteomes" id="UP000799767">
    <property type="component" value="Unassembled WGS sequence"/>
</dbReference>
<dbReference type="PANTHER" id="PTHR22891">
    <property type="entry name" value="EUKARYOTIC TRANSLATION INITIATION FACTOR 2C"/>
    <property type="match status" value="1"/>
</dbReference>
<dbReference type="PROSITE" id="PS50822">
    <property type="entry name" value="PIWI"/>
    <property type="match status" value="1"/>
</dbReference>
<dbReference type="Gene3D" id="3.40.50.2300">
    <property type="match status" value="1"/>
</dbReference>
<sequence>MSGQRGRGGSGDRGRGGSPYRGRGRGGKDDGPAGRPPPGPSGQQLPFHGGPPRGRGDGPRGGYGGGQRGGYGQRGGRGGAPGVVDAGPLPGIYQENATVPQPDPSIKIAEDALVELTRGKYIDGFPGRRGFGTKGRHIILRTNYFKINTPYDSTPAADIPPKGLFKYDVSTTQDVSKKPRQRLMRHILETLPFFQGKTWATDLSGIIITTDKADLGPANVWEGEMMIPPRNEETDVSQGQVPDFVQAARARNTVNVRIALAREYTMYEIMDYLKDPNVRPMSEDHENIIQLLNIIICKEPKMKGNVVNVGNNKFYPFGDNPMKTAYPLGAGLEALRGFYTSVRPAINRLLLNVNVSSGAFYTPVPLIQLIYDAGMRDNLGAAEEFIRGLSVKAEYTKDGKVTMTKFKTIAGFARELDPPTFRVKRFGNANDVNFKYYDRSLPNAPERQTTVAQYFLRERGITLEKPTAPVLNVGTAKDPQYIPMEICTVLPGQPHRRFLEGEQTSSMIRFAARRPNQNAVSIAGTPTDPGTGLKLFGLAGAGNAQLATVKKFGFSVDTEMLTVPGRILPIPRVDYSGKSVTPSGGSWNLSQQRFHVPGSIGNWKVLVIDTERRTALQDQPAEGRTPDDLIAELARTLGRYGIKAGRREATQRIRLAELNFGNRTQNDAMIRQAFQNADAQGVRMMMVVLPVVDKWLYARIKYYGDVKFGIHSINAVGQKLQKANGEAIFMGNLALKFNIKGGGVSHRVPNTLSGPLDNSTMLMGIDVTHPSPGSSEGAPSIAAVVASVDESLFQWPGSVRTQTGRKEMVDFLEDMVLERLDTWRKRHNKLPTKIVLYRDGVSEPQYKDVLNLELPSFEGAFAKRYGEKRNWPRMAIIVVGKRHHTRFYPTKAEDGDRSFNPQPGTVVDRGIAGRVLAEFWLQAHQGLQGTARPAHYVVIKDDIEFKADDLERITHHLCYLFNRATKAVSICPPAYYADLLCERGRAYLYTMLAENRGGARFDPQQAEWTQGVHPRLKDSTWYI</sequence>
<dbReference type="Pfam" id="PF02171">
    <property type="entry name" value="Piwi"/>
    <property type="match status" value="1"/>
</dbReference>
<gene>
    <name evidence="4" type="ORF">BDY17DRAFT_52319</name>
</gene>
<dbReference type="PROSITE" id="PS50821">
    <property type="entry name" value="PAZ"/>
    <property type="match status" value="1"/>
</dbReference>
<proteinExistence type="predicted"/>
<dbReference type="GO" id="GO:0003723">
    <property type="term" value="F:RNA binding"/>
    <property type="evidence" value="ECO:0007669"/>
    <property type="project" value="InterPro"/>
</dbReference>
<dbReference type="Pfam" id="PF16486">
    <property type="entry name" value="ArgoN"/>
    <property type="match status" value="1"/>
</dbReference>
<dbReference type="SUPFAM" id="SSF53098">
    <property type="entry name" value="Ribonuclease H-like"/>
    <property type="match status" value="1"/>
</dbReference>
<feature type="domain" description="Piwi" evidence="3">
    <location>
        <begin position="684"/>
        <end position="989"/>
    </location>
</feature>
<evidence type="ECO:0000259" key="2">
    <source>
        <dbReference type="PROSITE" id="PS50821"/>
    </source>
</evidence>
<feature type="region of interest" description="Disordered" evidence="1">
    <location>
        <begin position="1"/>
        <end position="104"/>
    </location>
</feature>
<dbReference type="SMART" id="SM01163">
    <property type="entry name" value="DUF1785"/>
    <property type="match status" value="1"/>
</dbReference>
<accession>A0A6A6PHK3</accession>
<dbReference type="InterPro" id="IPR036397">
    <property type="entry name" value="RNaseH_sf"/>
</dbReference>
<evidence type="ECO:0000256" key="1">
    <source>
        <dbReference type="SAM" id="MobiDB-lite"/>
    </source>
</evidence>
<dbReference type="InterPro" id="IPR003165">
    <property type="entry name" value="Piwi"/>
</dbReference>
<feature type="compositionally biased region" description="Low complexity" evidence="1">
    <location>
        <begin position="82"/>
        <end position="91"/>
    </location>
</feature>
<dbReference type="InterPro" id="IPR032472">
    <property type="entry name" value="ArgoL2"/>
</dbReference>
<dbReference type="InterPro" id="IPR032474">
    <property type="entry name" value="Argonaute_N"/>
</dbReference>
<dbReference type="InterPro" id="IPR045246">
    <property type="entry name" value="Piwi_ago-like"/>
</dbReference>
<dbReference type="Pfam" id="PF08699">
    <property type="entry name" value="ArgoL1"/>
    <property type="match status" value="1"/>
</dbReference>
<dbReference type="SUPFAM" id="SSF101690">
    <property type="entry name" value="PAZ domain"/>
    <property type="match status" value="1"/>
</dbReference>
<dbReference type="Gene3D" id="3.30.420.10">
    <property type="entry name" value="Ribonuclease H-like superfamily/Ribonuclease H"/>
    <property type="match status" value="1"/>
</dbReference>
<dbReference type="EMBL" id="MU001642">
    <property type="protein sequence ID" value="KAF2479221.1"/>
    <property type="molecule type" value="Genomic_DNA"/>
</dbReference>
<dbReference type="Pfam" id="PF02170">
    <property type="entry name" value="PAZ"/>
    <property type="match status" value="1"/>
</dbReference>
<name>A0A6A6PHK3_9PEZI</name>
<dbReference type="InterPro" id="IPR012337">
    <property type="entry name" value="RNaseH-like_sf"/>
</dbReference>
<dbReference type="Gene3D" id="2.170.260.10">
    <property type="entry name" value="paz domain"/>
    <property type="match status" value="1"/>
</dbReference>
<dbReference type="InterPro" id="IPR003100">
    <property type="entry name" value="PAZ_dom"/>
</dbReference>
<dbReference type="InterPro" id="IPR036085">
    <property type="entry name" value="PAZ_dom_sf"/>
</dbReference>